<dbReference type="EMBL" id="OX459940">
    <property type="protein sequence ID" value="CAI9175000.1"/>
    <property type="molecule type" value="Genomic_DNA"/>
</dbReference>
<dbReference type="Proteomes" id="UP001176941">
    <property type="component" value="Chromosome 4"/>
</dbReference>
<keyword evidence="4" id="KW-1185">Reference proteome</keyword>
<proteinExistence type="predicted"/>
<sequence>MGTPAGQLLLLMARLGLLSMLGAQGPLLIPASVQEVKGSVRLLGTWYIEHWARTLDIPREKTLHPPATFTSVININAALEIECTSSRHTANLGTGFCGDEERRPLVQRTGGPVVMLMRLVGPRRAYPAAQRCSHPPSGSGTPSDPMGPSKSNLCPFQGQPSTLSKVPPFPGLRTPLADRAGKAWMRVRCATARWGGARVQLLSPWLPQGEAGPRELEGAHALGGRGPHRETSRF</sequence>
<evidence type="ECO:0008006" key="5">
    <source>
        <dbReference type="Google" id="ProtNLM"/>
    </source>
</evidence>
<accession>A0ABN8ZM65</accession>
<organism evidence="3 4">
    <name type="scientific">Rangifer tarandus platyrhynchus</name>
    <name type="common">Svalbard reindeer</name>
    <dbReference type="NCBI Taxonomy" id="3082113"/>
    <lineage>
        <taxon>Eukaryota</taxon>
        <taxon>Metazoa</taxon>
        <taxon>Chordata</taxon>
        <taxon>Craniata</taxon>
        <taxon>Vertebrata</taxon>
        <taxon>Euteleostomi</taxon>
        <taxon>Mammalia</taxon>
        <taxon>Eutheria</taxon>
        <taxon>Laurasiatheria</taxon>
        <taxon>Artiodactyla</taxon>
        <taxon>Ruminantia</taxon>
        <taxon>Pecora</taxon>
        <taxon>Cervidae</taxon>
        <taxon>Odocoileinae</taxon>
        <taxon>Rangifer</taxon>
    </lineage>
</organism>
<evidence type="ECO:0000256" key="2">
    <source>
        <dbReference type="SAM" id="SignalP"/>
    </source>
</evidence>
<evidence type="ECO:0000256" key="1">
    <source>
        <dbReference type="SAM" id="MobiDB-lite"/>
    </source>
</evidence>
<name>A0ABN8ZM65_RANTA</name>
<keyword evidence="2" id="KW-0732">Signal</keyword>
<gene>
    <name evidence="3" type="ORF">MRATA1EN1_LOCUS23962</name>
</gene>
<feature type="compositionally biased region" description="Polar residues" evidence="1">
    <location>
        <begin position="149"/>
        <end position="164"/>
    </location>
</feature>
<reference evidence="3" key="1">
    <citation type="submission" date="2023-04" db="EMBL/GenBank/DDBJ databases">
        <authorList>
            <consortium name="ELIXIR-Norway"/>
        </authorList>
    </citation>
    <scope>NUCLEOTIDE SEQUENCE [LARGE SCALE GENOMIC DNA]</scope>
</reference>
<feature type="signal peptide" evidence="2">
    <location>
        <begin position="1"/>
        <end position="23"/>
    </location>
</feature>
<feature type="region of interest" description="Disordered" evidence="1">
    <location>
        <begin position="212"/>
        <end position="234"/>
    </location>
</feature>
<evidence type="ECO:0000313" key="4">
    <source>
        <dbReference type="Proteomes" id="UP001176941"/>
    </source>
</evidence>
<protein>
    <recommendedName>
        <fullName evidence="5">Lipocalin/cytosolic fatty-acid binding domain-containing protein</fullName>
    </recommendedName>
</protein>
<feature type="chain" id="PRO_5047320166" description="Lipocalin/cytosolic fatty-acid binding domain-containing protein" evidence="2">
    <location>
        <begin position="24"/>
        <end position="234"/>
    </location>
</feature>
<feature type="region of interest" description="Disordered" evidence="1">
    <location>
        <begin position="127"/>
        <end position="170"/>
    </location>
</feature>
<evidence type="ECO:0000313" key="3">
    <source>
        <dbReference type="EMBL" id="CAI9175000.1"/>
    </source>
</evidence>